<feature type="region of interest" description="Disordered" evidence="2">
    <location>
        <begin position="404"/>
        <end position="445"/>
    </location>
</feature>
<keyword evidence="1" id="KW-0677">Repeat</keyword>
<evidence type="ECO:0000313" key="3">
    <source>
        <dbReference type="Ensembl" id="ENSSSCP00025031390.1"/>
    </source>
</evidence>
<protein>
    <recommendedName>
        <fullName evidence="5">MORN repeat containing 1</fullName>
    </recommendedName>
</protein>
<dbReference type="Gene3D" id="2.20.110.10">
    <property type="entry name" value="Histone H3 K4-specific methyltransferase SET7/9 N-terminal domain"/>
    <property type="match status" value="3"/>
</dbReference>
<dbReference type="SMART" id="SM00698">
    <property type="entry name" value="MORN"/>
    <property type="match status" value="7"/>
</dbReference>
<dbReference type="SUPFAM" id="SSF82185">
    <property type="entry name" value="Histone H3 K4-specific methyltransferase SET7/9 N-terminal domain"/>
    <property type="match status" value="2"/>
</dbReference>
<evidence type="ECO:0000313" key="4">
    <source>
        <dbReference type="Proteomes" id="UP000694727"/>
    </source>
</evidence>
<evidence type="ECO:0000256" key="2">
    <source>
        <dbReference type="SAM" id="MobiDB-lite"/>
    </source>
</evidence>
<dbReference type="Pfam" id="PF02493">
    <property type="entry name" value="MORN"/>
    <property type="match status" value="7"/>
</dbReference>
<dbReference type="AlphaFoldDB" id="A0A8D0SFF7"/>
<proteinExistence type="predicted"/>
<feature type="region of interest" description="Disordered" evidence="2">
    <location>
        <begin position="479"/>
        <end position="498"/>
    </location>
</feature>
<dbReference type="Proteomes" id="UP000694727">
    <property type="component" value="Unplaced"/>
</dbReference>
<dbReference type="PANTHER" id="PTHR23084:SF263">
    <property type="entry name" value="MORN REPEAT-CONTAINING PROTEIN 1"/>
    <property type="match status" value="1"/>
</dbReference>
<accession>A0A8D0SFF7</accession>
<evidence type="ECO:0000256" key="1">
    <source>
        <dbReference type="ARBA" id="ARBA00022737"/>
    </source>
</evidence>
<name>A0A8D0SFF7_PIG</name>
<reference evidence="3" key="1">
    <citation type="submission" date="2025-08" db="UniProtKB">
        <authorList>
            <consortium name="Ensembl"/>
        </authorList>
    </citation>
    <scope>IDENTIFICATION</scope>
</reference>
<dbReference type="InterPro" id="IPR003409">
    <property type="entry name" value="MORN"/>
</dbReference>
<dbReference type="Ensembl" id="ENSSSCT00025072485.1">
    <property type="protein sequence ID" value="ENSSSCP00025031390.1"/>
    <property type="gene ID" value="ENSSSCG00025052684.1"/>
</dbReference>
<evidence type="ECO:0008006" key="5">
    <source>
        <dbReference type="Google" id="ProtNLM"/>
    </source>
</evidence>
<sequence length="498" mass="54234">MWCSEVPAERWGALSTPTHPHLHPATLAQLKRPLSRKALRQASRGPCTRYGVYVYPNSFFRYEGEWKGGKKHGRGKLLFKDGSYYEGEFAEGEITGEGCRHWALSGNTYTGQFVLGEPQGHGVMKYKAGGRYEGELSHGMREGHGHLVDADGQVYWGSFHKNKQHGQGRMVFRNGDEYEGDWVQGQRQGHGVLRRADGSTYEGQWHRGVFSGLGNMAHCSGVVYRGIWINGHPVARATRMVILGPEMMDVVQGCSLTLTVELQQDNGEIATSEDGRVLEISAGIRYVQLAAYSDVSFFRVDDGHTRTPIQTPFGFQCIPYPLTSSTSGAQEPEAALGGAGANSVLSHLCLRHLEAFLLFVVLRTSFPSARTRAARCPEACRRVERGCAQFSDVRLGPPPPGYHPILFLDSPLEGGGRPGGPEPGRTAPTAQDPPGGGSRQAESERPGLAGEYVVLVCDVTTPPFLGHTLPTAFKHLRVSAKGAGQRPHIPGEGPEAPR</sequence>
<dbReference type="PANTHER" id="PTHR23084">
    <property type="entry name" value="PHOSPHATIDYLINOSITOL-4-PHOSPHATE 5-KINASE RELATED"/>
    <property type="match status" value="1"/>
</dbReference>
<organism evidence="3 4">
    <name type="scientific">Sus scrofa</name>
    <name type="common">Pig</name>
    <dbReference type="NCBI Taxonomy" id="9823"/>
    <lineage>
        <taxon>Eukaryota</taxon>
        <taxon>Metazoa</taxon>
        <taxon>Chordata</taxon>
        <taxon>Craniata</taxon>
        <taxon>Vertebrata</taxon>
        <taxon>Euteleostomi</taxon>
        <taxon>Mammalia</taxon>
        <taxon>Eutheria</taxon>
        <taxon>Laurasiatheria</taxon>
        <taxon>Artiodactyla</taxon>
        <taxon>Suina</taxon>
        <taxon>Suidae</taxon>
        <taxon>Sus</taxon>
    </lineage>
</organism>